<proteinExistence type="predicted"/>
<keyword evidence="2" id="KW-0732">Signal</keyword>
<protein>
    <recommendedName>
        <fullName evidence="5">ATP synthase subunit I</fullName>
    </recommendedName>
</protein>
<organism evidence="3 4">
    <name type="scientific">Novilysobacter selenitireducens</name>
    <dbReference type="NCBI Taxonomy" id="2872639"/>
    <lineage>
        <taxon>Bacteria</taxon>
        <taxon>Pseudomonadati</taxon>
        <taxon>Pseudomonadota</taxon>
        <taxon>Gammaproteobacteria</taxon>
        <taxon>Lysobacterales</taxon>
        <taxon>Lysobacteraceae</taxon>
        <taxon>Novilysobacter</taxon>
    </lineage>
</organism>
<evidence type="ECO:0000313" key="3">
    <source>
        <dbReference type="EMBL" id="MBZ4040213.1"/>
    </source>
</evidence>
<comment type="caution">
    <text evidence="3">The sequence shown here is derived from an EMBL/GenBank/DDBJ whole genome shotgun (WGS) entry which is preliminary data.</text>
</comment>
<keyword evidence="4" id="KW-1185">Reference proteome</keyword>
<feature type="transmembrane region" description="Helical" evidence="1">
    <location>
        <begin position="91"/>
        <end position="109"/>
    </location>
</feature>
<evidence type="ECO:0000256" key="1">
    <source>
        <dbReference type="SAM" id="Phobius"/>
    </source>
</evidence>
<name>A0ABS7T8K6_9GAMM</name>
<keyword evidence="1" id="KW-0812">Transmembrane</keyword>
<feature type="transmembrane region" description="Helical" evidence="1">
    <location>
        <begin position="64"/>
        <end position="85"/>
    </location>
</feature>
<dbReference type="EMBL" id="JAINZW010000005">
    <property type="protein sequence ID" value="MBZ4040213.1"/>
    <property type="molecule type" value="Genomic_DNA"/>
</dbReference>
<sequence>MARRTAAWQAGTTALLALALLSQGASHAVAAAVGGAAMLVGGALAARLMVGGGVMPANAVMARWFAGVVLKLALVFTVLLLGLGAWRLPPLALLAGIVVALLTQLLVAARR</sequence>
<keyword evidence="1" id="KW-0472">Membrane</keyword>
<dbReference type="Proteomes" id="UP001430954">
    <property type="component" value="Unassembled WGS sequence"/>
</dbReference>
<accession>A0ABS7T8K6</accession>
<reference evidence="3 4" key="1">
    <citation type="submission" date="2021-09" db="EMBL/GenBank/DDBJ databases">
        <title>Lysobacter sp. 13A isolated from the river sediment.</title>
        <authorList>
            <person name="Liu H."/>
            <person name="Li S."/>
            <person name="Mao S."/>
        </authorList>
    </citation>
    <scope>NUCLEOTIDE SEQUENCE [LARGE SCALE GENOMIC DNA]</scope>
    <source>
        <strain evidence="3 4">13A</strain>
    </source>
</reference>
<gene>
    <name evidence="3" type="ORF">K6753_11795</name>
</gene>
<evidence type="ECO:0008006" key="5">
    <source>
        <dbReference type="Google" id="ProtNLM"/>
    </source>
</evidence>
<keyword evidence="1" id="KW-1133">Transmembrane helix</keyword>
<feature type="transmembrane region" description="Helical" evidence="1">
    <location>
        <begin position="38"/>
        <end position="57"/>
    </location>
</feature>
<evidence type="ECO:0000256" key="2">
    <source>
        <dbReference type="SAM" id="SignalP"/>
    </source>
</evidence>
<feature type="signal peptide" evidence="2">
    <location>
        <begin position="1"/>
        <end position="30"/>
    </location>
</feature>
<evidence type="ECO:0000313" key="4">
    <source>
        <dbReference type="Proteomes" id="UP001430954"/>
    </source>
</evidence>
<feature type="chain" id="PRO_5046740089" description="ATP synthase subunit I" evidence="2">
    <location>
        <begin position="31"/>
        <end position="111"/>
    </location>
</feature>